<evidence type="ECO:0000313" key="4">
    <source>
        <dbReference type="Proteomes" id="UP000258309"/>
    </source>
</evidence>
<dbReference type="GO" id="GO:0006559">
    <property type="term" value="P:L-phenylalanine catabolic process"/>
    <property type="evidence" value="ECO:0007669"/>
    <property type="project" value="TreeGrafter"/>
</dbReference>
<dbReference type="STRING" id="5539.A0A3E2HKU4"/>
<keyword evidence="4" id="KW-1185">Reference proteome</keyword>
<reference evidence="3 4" key="1">
    <citation type="submission" date="2018-05" db="EMBL/GenBank/DDBJ databases">
        <title>Draft genome sequence of Scytalidium lignicola DSM 105466, a ubiquitous saprotrophic fungus.</title>
        <authorList>
            <person name="Buettner E."/>
            <person name="Gebauer A.M."/>
            <person name="Hofrichter M."/>
            <person name="Liers C."/>
            <person name="Kellner H."/>
        </authorList>
    </citation>
    <scope>NUCLEOTIDE SEQUENCE [LARGE SCALE GENOMIC DNA]</scope>
    <source>
        <strain evidence="3 4">DSM 105466</strain>
    </source>
</reference>
<dbReference type="SFLD" id="SFLDS00019">
    <property type="entry name" value="Glutathione_Transferase_(cytos"/>
    <property type="match status" value="1"/>
</dbReference>
<dbReference type="Gene3D" id="1.20.1050.10">
    <property type="match status" value="1"/>
</dbReference>
<protein>
    <recommendedName>
        <fullName evidence="5">Maleylacetoacetate isomerase</fullName>
    </recommendedName>
</protein>
<dbReference type="OMA" id="CCQRIII"/>
<dbReference type="Pfam" id="PF14497">
    <property type="entry name" value="GST_C_3"/>
    <property type="match status" value="1"/>
</dbReference>
<feature type="non-terminal residue" evidence="3">
    <location>
        <position position="218"/>
    </location>
</feature>
<dbReference type="InterPro" id="IPR010987">
    <property type="entry name" value="Glutathione-S-Trfase_C-like"/>
</dbReference>
<dbReference type="InterPro" id="IPR036282">
    <property type="entry name" value="Glutathione-S-Trfase_C_sf"/>
</dbReference>
<evidence type="ECO:0000259" key="2">
    <source>
        <dbReference type="PROSITE" id="PS50405"/>
    </source>
</evidence>
<sequence>MASQTYPVPEPSSLHLYDYKGSPCAARIRRACALKGIPLKTTQIDLFNSGQDTTHFRSLNPNGLVPVLATSYADGRPDLIVTQSVSILEFLEESFPNHRKLLPGPNDMAGRYKVRDLVLMLCADLQPPINKRVRELVQETGGDLNKYMETMFNTVLDAYETIVSKNEGEFSVGNEVTLADVCLVPMAAFALRQTGALTRWPKIDAIAKCCKEMEEFGA</sequence>
<comment type="caution">
    <text evidence="3">The sequence shown here is derived from an EMBL/GenBank/DDBJ whole genome shotgun (WGS) entry which is preliminary data.</text>
</comment>
<dbReference type="InterPro" id="IPR004045">
    <property type="entry name" value="Glutathione_S-Trfase_N"/>
</dbReference>
<dbReference type="InterPro" id="IPR040079">
    <property type="entry name" value="Glutathione_S-Trfase"/>
</dbReference>
<dbReference type="GO" id="GO:0006749">
    <property type="term" value="P:glutathione metabolic process"/>
    <property type="evidence" value="ECO:0007669"/>
    <property type="project" value="TreeGrafter"/>
</dbReference>
<dbReference type="InterPro" id="IPR004046">
    <property type="entry name" value="GST_C"/>
</dbReference>
<organism evidence="3 4">
    <name type="scientific">Scytalidium lignicola</name>
    <name type="common">Hyphomycete</name>
    <dbReference type="NCBI Taxonomy" id="5539"/>
    <lineage>
        <taxon>Eukaryota</taxon>
        <taxon>Fungi</taxon>
        <taxon>Dikarya</taxon>
        <taxon>Ascomycota</taxon>
        <taxon>Pezizomycotina</taxon>
        <taxon>Leotiomycetes</taxon>
        <taxon>Leotiomycetes incertae sedis</taxon>
        <taxon>Scytalidium</taxon>
    </lineage>
</organism>
<name>A0A3E2HKU4_SCYLI</name>
<proteinExistence type="predicted"/>
<accession>A0A3E2HKU4</accession>
<dbReference type="PROSITE" id="PS50405">
    <property type="entry name" value="GST_CTER"/>
    <property type="match status" value="1"/>
</dbReference>
<feature type="domain" description="GST C-terminal" evidence="2">
    <location>
        <begin position="107"/>
        <end position="218"/>
    </location>
</feature>
<evidence type="ECO:0000313" key="3">
    <source>
        <dbReference type="EMBL" id="RFU34006.1"/>
    </source>
</evidence>
<dbReference type="AlphaFoldDB" id="A0A3E2HKU4"/>
<dbReference type="Proteomes" id="UP000258309">
    <property type="component" value="Unassembled WGS sequence"/>
</dbReference>
<dbReference type="SFLD" id="SFLDG00358">
    <property type="entry name" value="Main_(cytGST)"/>
    <property type="match status" value="1"/>
</dbReference>
<dbReference type="SUPFAM" id="SSF52833">
    <property type="entry name" value="Thioredoxin-like"/>
    <property type="match status" value="1"/>
</dbReference>
<dbReference type="PANTHER" id="PTHR42673">
    <property type="entry name" value="MALEYLACETOACETATE ISOMERASE"/>
    <property type="match status" value="1"/>
</dbReference>
<dbReference type="OrthoDB" id="202840at2759"/>
<dbReference type="Gene3D" id="3.40.30.10">
    <property type="entry name" value="Glutaredoxin"/>
    <property type="match status" value="1"/>
</dbReference>
<dbReference type="PANTHER" id="PTHR42673:SF4">
    <property type="entry name" value="MALEYLACETOACETATE ISOMERASE"/>
    <property type="match status" value="1"/>
</dbReference>
<dbReference type="GO" id="GO:0016034">
    <property type="term" value="F:maleylacetoacetate isomerase activity"/>
    <property type="evidence" value="ECO:0007669"/>
    <property type="project" value="TreeGrafter"/>
</dbReference>
<dbReference type="GO" id="GO:0005739">
    <property type="term" value="C:mitochondrion"/>
    <property type="evidence" value="ECO:0007669"/>
    <property type="project" value="TreeGrafter"/>
</dbReference>
<feature type="domain" description="GST N-terminal" evidence="1">
    <location>
        <begin position="12"/>
        <end position="99"/>
    </location>
</feature>
<feature type="non-terminal residue" evidence="3">
    <location>
        <position position="1"/>
    </location>
</feature>
<gene>
    <name evidence="3" type="ORF">B7463_g2309</name>
</gene>
<dbReference type="PROSITE" id="PS50404">
    <property type="entry name" value="GST_NTER"/>
    <property type="match status" value="1"/>
</dbReference>
<dbReference type="SUPFAM" id="SSF47616">
    <property type="entry name" value="GST C-terminal domain-like"/>
    <property type="match status" value="1"/>
</dbReference>
<evidence type="ECO:0008006" key="5">
    <source>
        <dbReference type="Google" id="ProtNLM"/>
    </source>
</evidence>
<dbReference type="GO" id="GO:0004364">
    <property type="term" value="F:glutathione transferase activity"/>
    <property type="evidence" value="ECO:0007669"/>
    <property type="project" value="TreeGrafter"/>
</dbReference>
<dbReference type="InterPro" id="IPR036249">
    <property type="entry name" value="Thioredoxin-like_sf"/>
</dbReference>
<dbReference type="Pfam" id="PF13409">
    <property type="entry name" value="GST_N_2"/>
    <property type="match status" value="1"/>
</dbReference>
<dbReference type="EMBL" id="NCSJ02000026">
    <property type="protein sequence ID" value="RFU34006.1"/>
    <property type="molecule type" value="Genomic_DNA"/>
</dbReference>
<evidence type="ECO:0000259" key="1">
    <source>
        <dbReference type="PROSITE" id="PS50404"/>
    </source>
</evidence>